<evidence type="ECO:0008006" key="3">
    <source>
        <dbReference type="Google" id="ProtNLM"/>
    </source>
</evidence>
<dbReference type="EMBL" id="CDRZ01000293">
    <property type="protein sequence ID" value="CEO90493.1"/>
    <property type="molecule type" value="Genomic_DNA"/>
</dbReference>
<organism evidence="1 2">
    <name type="scientific">Syntrophaceticus schinkii</name>
    <dbReference type="NCBI Taxonomy" id="499207"/>
    <lineage>
        <taxon>Bacteria</taxon>
        <taxon>Bacillati</taxon>
        <taxon>Bacillota</taxon>
        <taxon>Clostridia</taxon>
        <taxon>Thermoanaerobacterales</taxon>
        <taxon>Thermoanaerobacterales Family III. Incertae Sedis</taxon>
        <taxon>Syntrophaceticus</taxon>
    </lineage>
</organism>
<proteinExistence type="predicted"/>
<dbReference type="Proteomes" id="UP000046155">
    <property type="component" value="Unassembled WGS sequence"/>
</dbReference>
<keyword evidence="2" id="KW-1185">Reference proteome</keyword>
<sequence length="29" mass="3153">MKKGLPADLVAEITGLTQEAVLKLKNEQN</sequence>
<evidence type="ECO:0000313" key="2">
    <source>
        <dbReference type="Proteomes" id="UP000046155"/>
    </source>
</evidence>
<evidence type="ECO:0000313" key="1">
    <source>
        <dbReference type="EMBL" id="CEO90493.1"/>
    </source>
</evidence>
<reference evidence="2" key="1">
    <citation type="submission" date="2015-01" db="EMBL/GenBank/DDBJ databases">
        <authorList>
            <person name="Manzoor Shahid"/>
            <person name="Zubair Saima"/>
        </authorList>
    </citation>
    <scope>NUCLEOTIDE SEQUENCE [LARGE SCALE GENOMIC DNA]</scope>
    <source>
        <strain evidence="2">Sp3</strain>
    </source>
</reference>
<gene>
    <name evidence="1" type="ORF">SSCH_910004</name>
</gene>
<dbReference type="AlphaFoldDB" id="A0A0B7MQQ9"/>
<name>A0A0B7MQQ9_9FIRM</name>
<accession>A0A0B7MQQ9</accession>
<protein>
    <recommendedName>
        <fullName evidence="3">Transposase</fullName>
    </recommendedName>
</protein>